<sequence>MVYDTAYNIFSAFEREKFKGKNELTVHYFDCDLLIVDDLGTELVTPFTVSALYNLINTRLLEGRRMVINTNYEMSELENYYSERVTVRLLREFSILKFANRVF</sequence>
<accession>A0A645B3D7</accession>
<protein>
    <recommendedName>
        <fullName evidence="2">IstB-like ATP-binding protein domain-containing protein</fullName>
    </recommendedName>
</protein>
<evidence type="ECO:0000313" key="1">
    <source>
        <dbReference type="EMBL" id="MPM59578.1"/>
    </source>
</evidence>
<organism evidence="1">
    <name type="scientific">bioreactor metagenome</name>
    <dbReference type="NCBI Taxonomy" id="1076179"/>
    <lineage>
        <taxon>unclassified sequences</taxon>
        <taxon>metagenomes</taxon>
        <taxon>ecological metagenomes</taxon>
    </lineage>
</organism>
<dbReference type="SUPFAM" id="SSF52540">
    <property type="entry name" value="P-loop containing nucleoside triphosphate hydrolases"/>
    <property type="match status" value="1"/>
</dbReference>
<dbReference type="EMBL" id="VSSQ01017361">
    <property type="protein sequence ID" value="MPM59578.1"/>
    <property type="molecule type" value="Genomic_DNA"/>
</dbReference>
<proteinExistence type="predicted"/>
<name>A0A645B3D7_9ZZZZ</name>
<dbReference type="InterPro" id="IPR027417">
    <property type="entry name" value="P-loop_NTPase"/>
</dbReference>
<dbReference type="AlphaFoldDB" id="A0A645B3D7"/>
<reference evidence="1" key="1">
    <citation type="submission" date="2019-08" db="EMBL/GenBank/DDBJ databases">
        <authorList>
            <person name="Kucharzyk K."/>
            <person name="Murdoch R.W."/>
            <person name="Higgins S."/>
            <person name="Loffler F."/>
        </authorList>
    </citation>
    <scope>NUCLEOTIDE SEQUENCE</scope>
</reference>
<gene>
    <name evidence="1" type="ORF">SDC9_106422</name>
</gene>
<comment type="caution">
    <text evidence="1">The sequence shown here is derived from an EMBL/GenBank/DDBJ whole genome shotgun (WGS) entry which is preliminary data.</text>
</comment>
<evidence type="ECO:0008006" key="2">
    <source>
        <dbReference type="Google" id="ProtNLM"/>
    </source>
</evidence>
<dbReference type="Gene3D" id="3.40.50.300">
    <property type="entry name" value="P-loop containing nucleotide triphosphate hydrolases"/>
    <property type="match status" value="1"/>
</dbReference>